<dbReference type="PANTHER" id="PTHR19328">
    <property type="entry name" value="HEDGEHOG-INTERACTING PROTEIN"/>
    <property type="match status" value="1"/>
</dbReference>
<feature type="signal peptide" evidence="1">
    <location>
        <begin position="1"/>
        <end position="22"/>
    </location>
</feature>
<gene>
    <name evidence="3" type="ORF">SHI21_03640</name>
</gene>
<evidence type="ECO:0000259" key="2">
    <source>
        <dbReference type="Pfam" id="PF07995"/>
    </source>
</evidence>
<organism evidence="3 4">
    <name type="scientific">Bacteriovorax antarcticus</name>
    <dbReference type="NCBI Taxonomy" id="3088717"/>
    <lineage>
        <taxon>Bacteria</taxon>
        <taxon>Pseudomonadati</taxon>
        <taxon>Bdellovibrionota</taxon>
        <taxon>Bacteriovoracia</taxon>
        <taxon>Bacteriovoracales</taxon>
        <taxon>Bacteriovoracaceae</taxon>
        <taxon>Bacteriovorax</taxon>
    </lineage>
</organism>
<protein>
    <submittedName>
        <fullName evidence="3">PQQ-dependent sugar dehydrogenase</fullName>
    </submittedName>
</protein>
<dbReference type="EMBL" id="JAYGJQ010000001">
    <property type="protein sequence ID" value="MEA9355274.1"/>
    <property type="molecule type" value="Genomic_DNA"/>
</dbReference>
<dbReference type="PANTHER" id="PTHR19328:SF53">
    <property type="entry name" value="MEMBRANE PROTEIN"/>
    <property type="match status" value="1"/>
</dbReference>
<sequence length="595" mass="65753">MKNLILVLLSTTLITTSCSHLATPPQAVTASAFPVKFQDTKWMDQEDYVRYVNFFTRAPSSLGSVYKMIGDCDGFSMVDVKTAPGFCLGQVYDGTGLKKPRTAAVINDNQIAVADMGSWEPYDGKIVAITFEKNGESTLKDIINSKSFSDPKDPRREIINRPHQITRHIDGLYYVGAATSLLRFNPLAENPISTIEVLVQNLPAEGLHPLKSFAFDESGSIFINVGAATNVCHKNGLGGIFGGRKKTCDEAEDQDIGQGQIRRYKMNAQGVVSKSFEIYAKGLRNSVALSWDAKRKILLQGENSRDAIEKNASRLNGSDVPHDEINIVEKDKHYGWPYCYDNNENSPEWEKVKCDSFKKPHMFLPAHSAPLSFMIYQGSTFPEWYKGRLLASLHGFEAKGHRIVTFKRDSNGLPTGTPQSVVYGWDTRGEQKYGSPVGLTEMPDGSVIIIEDMNKKVLRLAYDPSLGDGKPVEEIETGKPVIDALEVSEEENRRLTLLSKIASGNAGPFTKFQAKVIDTTCYICHGGANAPGIQLLRYDDVGNEEKILKANKAKELFSMVSGVQGYPTMPPQGFASDAEKAEAVNLLKLWIEQIQ</sequence>
<dbReference type="InterPro" id="IPR012938">
    <property type="entry name" value="Glc/Sorbosone_DH"/>
</dbReference>
<dbReference type="RefSeq" id="WP_323574761.1">
    <property type="nucleotide sequence ID" value="NZ_JAYGJQ010000001.1"/>
</dbReference>
<dbReference type="InterPro" id="IPR011041">
    <property type="entry name" value="Quinoprot_gluc/sorb_DH_b-prop"/>
</dbReference>
<accession>A0ABU5VSE6</accession>
<dbReference type="Proteomes" id="UP001302274">
    <property type="component" value="Unassembled WGS sequence"/>
</dbReference>
<feature type="chain" id="PRO_5046394022" evidence="1">
    <location>
        <begin position="23"/>
        <end position="595"/>
    </location>
</feature>
<dbReference type="InterPro" id="IPR011042">
    <property type="entry name" value="6-blade_b-propeller_TolB-like"/>
</dbReference>
<dbReference type="Pfam" id="PF07995">
    <property type="entry name" value="GSDH"/>
    <property type="match status" value="1"/>
</dbReference>
<comment type="caution">
    <text evidence="3">The sequence shown here is derived from an EMBL/GenBank/DDBJ whole genome shotgun (WGS) entry which is preliminary data.</text>
</comment>
<proteinExistence type="predicted"/>
<keyword evidence="1" id="KW-0732">Signal</keyword>
<name>A0ABU5VSE6_9BACT</name>
<dbReference type="SUPFAM" id="SSF50952">
    <property type="entry name" value="Soluble quinoprotein glucose dehydrogenase"/>
    <property type="match status" value="1"/>
</dbReference>
<feature type="domain" description="Glucose/Sorbosone dehydrogenase" evidence="2">
    <location>
        <begin position="190"/>
        <end position="395"/>
    </location>
</feature>
<evidence type="ECO:0000313" key="3">
    <source>
        <dbReference type="EMBL" id="MEA9355274.1"/>
    </source>
</evidence>
<evidence type="ECO:0000313" key="4">
    <source>
        <dbReference type="Proteomes" id="UP001302274"/>
    </source>
</evidence>
<keyword evidence="4" id="KW-1185">Reference proteome</keyword>
<evidence type="ECO:0000256" key="1">
    <source>
        <dbReference type="SAM" id="SignalP"/>
    </source>
</evidence>
<reference evidence="3 4" key="1">
    <citation type="submission" date="2023-11" db="EMBL/GenBank/DDBJ databases">
        <title>A Novel Polar Bacteriovorax (B. antarcticus) Isolated from the Biocrust in Antarctica.</title>
        <authorList>
            <person name="Mun W."/>
            <person name="Choi S.Y."/>
            <person name="Mitchell R.J."/>
        </authorList>
    </citation>
    <scope>NUCLEOTIDE SEQUENCE [LARGE SCALE GENOMIC DNA]</scope>
    <source>
        <strain evidence="3 4">PP10</strain>
    </source>
</reference>
<dbReference type="PROSITE" id="PS51257">
    <property type="entry name" value="PROKAR_LIPOPROTEIN"/>
    <property type="match status" value="1"/>
</dbReference>
<dbReference type="Gene3D" id="2.120.10.30">
    <property type="entry name" value="TolB, C-terminal domain"/>
    <property type="match status" value="1"/>
</dbReference>